<dbReference type="SUPFAM" id="SSF51679">
    <property type="entry name" value="Bacterial luciferase-like"/>
    <property type="match status" value="1"/>
</dbReference>
<dbReference type="AlphaFoldDB" id="A0A9E8SN59"/>
<name>A0A9E8SN59_9BACT</name>
<feature type="domain" description="Luciferase-like" evidence="1">
    <location>
        <begin position="21"/>
        <end position="113"/>
    </location>
</feature>
<dbReference type="GO" id="GO:0016705">
    <property type="term" value="F:oxidoreductase activity, acting on paired donors, with incorporation or reduction of molecular oxygen"/>
    <property type="evidence" value="ECO:0007669"/>
    <property type="project" value="InterPro"/>
</dbReference>
<accession>A0A9E8SN59</accession>
<proteinExistence type="predicted"/>
<dbReference type="EMBL" id="CP112998">
    <property type="protein sequence ID" value="WAC14913.1"/>
    <property type="molecule type" value="Genomic_DNA"/>
</dbReference>
<keyword evidence="3" id="KW-1185">Reference proteome</keyword>
<dbReference type="InterPro" id="IPR011251">
    <property type="entry name" value="Luciferase-like_dom"/>
</dbReference>
<dbReference type="PANTHER" id="PTHR30137:SF6">
    <property type="entry name" value="LUCIFERASE-LIKE MONOOXYGENASE"/>
    <property type="match status" value="1"/>
</dbReference>
<reference evidence="2" key="1">
    <citation type="submission" date="2022-11" db="EMBL/GenBank/DDBJ databases">
        <title>Dyadobacter pollutisoli sp. nov., isolated from plastic dumped soil.</title>
        <authorList>
            <person name="Kim J.M."/>
            <person name="Kim K.R."/>
            <person name="Lee J.K."/>
            <person name="Hao L."/>
            <person name="Jeon C.O."/>
        </authorList>
    </citation>
    <scope>NUCLEOTIDE SEQUENCE</scope>
    <source>
        <strain evidence="2">U1</strain>
    </source>
</reference>
<dbReference type="PANTHER" id="PTHR30137">
    <property type="entry name" value="LUCIFERASE-LIKE MONOOXYGENASE"/>
    <property type="match status" value="1"/>
</dbReference>
<evidence type="ECO:0000259" key="1">
    <source>
        <dbReference type="Pfam" id="PF00296"/>
    </source>
</evidence>
<dbReference type="Pfam" id="PF00296">
    <property type="entry name" value="Bac_luciferase"/>
    <property type="match status" value="1"/>
</dbReference>
<evidence type="ECO:0000313" key="3">
    <source>
        <dbReference type="Proteomes" id="UP001164653"/>
    </source>
</evidence>
<dbReference type="GO" id="GO:0005829">
    <property type="term" value="C:cytosol"/>
    <property type="evidence" value="ECO:0007669"/>
    <property type="project" value="TreeGrafter"/>
</dbReference>
<dbReference type="Gene3D" id="3.20.20.30">
    <property type="entry name" value="Luciferase-like domain"/>
    <property type="match status" value="1"/>
</dbReference>
<gene>
    <name evidence="2" type="ORF">ON006_13295</name>
</gene>
<dbReference type="KEGG" id="dpf:ON006_13295"/>
<evidence type="ECO:0000313" key="2">
    <source>
        <dbReference type="EMBL" id="WAC14913.1"/>
    </source>
</evidence>
<organism evidence="2 3">
    <name type="scientific">Dyadobacter pollutisoli</name>
    <dbReference type="NCBI Taxonomy" id="2910158"/>
    <lineage>
        <taxon>Bacteria</taxon>
        <taxon>Pseudomonadati</taxon>
        <taxon>Bacteroidota</taxon>
        <taxon>Cytophagia</taxon>
        <taxon>Cytophagales</taxon>
        <taxon>Spirosomataceae</taxon>
        <taxon>Dyadobacter</taxon>
    </lineage>
</organism>
<dbReference type="Proteomes" id="UP001164653">
    <property type="component" value="Chromosome"/>
</dbReference>
<dbReference type="InterPro" id="IPR036661">
    <property type="entry name" value="Luciferase-like_sf"/>
</dbReference>
<protein>
    <submittedName>
        <fullName evidence="2">LLM class flavin-dependent oxidoreductase</fullName>
    </submittedName>
</protein>
<dbReference type="RefSeq" id="WP_244820280.1">
    <property type="nucleotide sequence ID" value="NZ_CP112998.1"/>
</dbReference>
<dbReference type="InterPro" id="IPR050766">
    <property type="entry name" value="Bact_Lucif_Oxidored"/>
</dbReference>
<sequence length="302" mass="34131">MKNVRLGLLDFGLRGGTTNSLKILSDLVEYAQYADQLGFERIWLAEHYYGHKTHAWTTPEPLIGVLASATKNIRIGTAGILLSIHQPFHIAARFKLLNSLFNNRIDLGVVNGRVSDKVKSYALEDSSKDIKAGFDKSLDELLFFLRNEDELFNGGDGIVLPPYKAAVPELWGMSGSLNGLDRTLRKEMNFSRSLFHKGADLEPHKDLMQAFKERYQTSFGYAPKINLAISGVCLEGYKAGRNDQVSEKENAENCHVGCPDRFYDMIANYQETFGVDEFIFTDLLTSHSDRMKSMEQIEKRFN</sequence>
<dbReference type="CDD" id="cd00347">
    <property type="entry name" value="Flavin_utilizing_monoxygenases"/>
    <property type="match status" value="1"/>
</dbReference>